<evidence type="ECO:0000256" key="3">
    <source>
        <dbReference type="ARBA" id="ARBA00023163"/>
    </source>
</evidence>
<dbReference type="Pfam" id="PF01022">
    <property type="entry name" value="HTH_5"/>
    <property type="match status" value="1"/>
</dbReference>
<organism evidence="5 6">
    <name type="scientific">Streptococcus alactolyticus</name>
    <dbReference type="NCBI Taxonomy" id="29389"/>
    <lineage>
        <taxon>Bacteria</taxon>
        <taxon>Bacillati</taxon>
        <taxon>Bacillota</taxon>
        <taxon>Bacilli</taxon>
        <taxon>Lactobacillales</taxon>
        <taxon>Streptococcaceae</taxon>
        <taxon>Streptococcus</taxon>
    </lineage>
</organism>
<dbReference type="CDD" id="cd00090">
    <property type="entry name" value="HTH_ARSR"/>
    <property type="match status" value="1"/>
</dbReference>
<dbReference type="SMART" id="SM00418">
    <property type="entry name" value="HTH_ARSR"/>
    <property type="match status" value="1"/>
</dbReference>
<evidence type="ECO:0000256" key="1">
    <source>
        <dbReference type="ARBA" id="ARBA00023015"/>
    </source>
</evidence>
<dbReference type="InterPro" id="IPR036390">
    <property type="entry name" value="WH_DNA-bd_sf"/>
</dbReference>
<dbReference type="PROSITE" id="PS50987">
    <property type="entry name" value="HTH_ARSR_2"/>
    <property type="match status" value="1"/>
</dbReference>
<dbReference type="SUPFAM" id="SSF46785">
    <property type="entry name" value="Winged helix' DNA-binding domain"/>
    <property type="match status" value="1"/>
</dbReference>
<dbReference type="PRINTS" id="PR00778">
    <property type="entry name" value="HTHARSR"/>
</dbReference>
<dbReference type="InterPro" id="IPR036388">
    <property type="entry name" value="WH-like_DNA-bd_sf"/>
</dbReference>
<dbReference type="InterPro" id="IPR001845">
    <property type="entry name" value="HTH_ArsR_DNA-bd_dom"/>
</dbReference>
<dbReference type="NCBIfam" id="NF033788">
    <property type="entry name" value="HTH_metalloreg"/>
    <property type="match status" value="1"/>
</dbReference>
<sequence length="104" mass="12107">MIEHFEGELLDTVSNFFKALGNETRLKILWQLSQKEWKSTDLAAVLEMTPSAISHQLTLLKNLKIVAVRREGKHQIYRLADSHISHVLHSVIEHYEEDTDVREE</sequence>
<accession>A0A6N7WQ01</accession>
<dbReference type="GO" id="GO:0003700">
    <property type="term" value="F:DNA-binding transcription factor activity"/>
    <property type="evidence" value="ECO:0007669"/>
    <property type="project" value="InterPro"/>
</dbReference>
<keyword evidence="3" id="KW-0804">Transcription</keyword>
<dbReference type="PANTHER" id="PTHR43132:SF6">
    <property type="entry name" value="HTH-TYPE TRANSCRIPTIONAL REPRESSOR CZRA"/>
    <property type="match status" value="1"/>
</dbReference>
<evidence type="ECO:0000256" key="2">
    <source>
        <dbReference type="ARBA" id="ARBA00023125"/>
    </source>
</evidence>
<dbReference type="OrthoDB" id="9794330at2"/>
<evidence type="ECO:0000313" key="6">
    <source>
        <dbReference type="Proteomes" id="UP000471052"/>
    </source>
</evidence>
<name>A0A6N7WQ01_STRAY</name>
<dbReference type="Proteomes" id="UP000471052">
    <property type="component" value="Unassembled WGS sequence"/>
</dbReference>
<reference evidence="5 6" key="1">
    <citation type="submission" date="2019-08" db="EMBL/GenBank/DDBJ databases">
        <title>In-depth cultivation of the pig gut microbiome towards novel bacterial diversity and tailored functional studies.</title>
        <authorList>
            <person name="Wylensek D."/>
            <person name="Hitch T.C.A."/>
            <person name="Clavel T."/>
        </authorList>
    </citation>
    <scope>NUCLEOTIDE SEQUENCE [LARGE SCALE GENOMIC DNA]</scope>
    <source>
        <strain evidence="5 6">BL-178-WT-3A</strain>
    </source>
</reference>
<comment type="caution">
    <text evidence="5">The sequence shown here is derived from an EMBL/GenBank/DDBJ whole genome shotgun (WGS) entry which is preliminary data.</text>
</comment>
<dbReference type="AlphaFoldDB" id="A0A6N7WQ01"/>
<dbReference type="Gene3D" id="1.10.10.10">
    <property type="entry name" value="Winged helix-like DNA-binding domain superfamily/Winged helix DNA-binding domain"/>
    <property type="match status" value="1"/>
</dbReference>
<protein>
    <submittedName>
        <fullName evidence="5">Winged helix-turn-helix transcriptional regulator</fullName>
    </submittedName>
</protein>
<dbReference type="PANTHER" id="PTHR43132">
    <property type="entry name" value="ARSENICAL RESISTANCE OPERON REPRESSOR ARSR-RELATED"/>
    <property type="match status" value="1"/>
</dbReference>
<dbReference type="RefSeq" id="WP_154455112.1">
    <property type="nucleotide sequence ID" value="NZ_BRXN01000031.1"/>
</dbReference>
<dbReference type="GeneID" id="99636860"/>
<dbReference type="GO" id="GO:0003677">
    <property type="term" value="F:DNA binding"/>
    <property type="evidence" value="ECO:0007669"/>
    <property type="project" value="UniProtKB-KW"/>
</dbReference>
<dbReference type="InterPro" id="IPR051011">
    <property type="entry name" value="Metal_resp_trans_reg"/>
</dbReference>
<dbReference type="InterPro" id="IPR011991">
    <property type="entry name" value="ArsR-like_HTH"/>
</dbReference>
<proteinExistence type="predicted"/>
<dbReference type="EMBL" id="VUNP01000024">
    <property type="protein sequence ID" value="MST53990.1"/>
    <property type="molecule type" value="Genomic_DNA"/>
</dbReference>
<evidence type="ECO:0000313" key="5">
    <source>
        <dbReference type="EMBL" id="MST53990.1"/>
    </source>
</evidence>
<keyword evidence="2" id="KW-0238">DNA-binding</keyword>
<keyword evidence="1" id="KW-0805">Transcription regulation</keyword>
<gene>
    <name evidence="5" type="ORF">FYJ82_06260</name>
</gene>
<feature type="domain" description="HTH arsR-type" evidence="4">
    <location>
        <begin position="5"/>
        <end position="99"/>
    </location>
</feature>
<evidence type="ECO:0000259" key="4">
    <source>
        <dbReference type="PROSITE" id="PS50987"/>
    </source>
</evidence>